<dbReference type="InterPro" id="IPR011009">
    <property type="entry name" value="Kinase-like_dom_sf"/>
</dbReference>
<organism evidence="1">
    <name type="scientific">marine sediment metagenome</name>
    <dbReference type="NCBI Taxonomy" id="412755"/>
    <lineage>
        <taxon>unclassified sequences</taxon>
        <taxon>metagenomes</taxon>
        <taxon>ecological metagenomes</taxon>
    </lineage>
</organism>
<reference evidence="1" key="1">
    <citation type="journal article" date="2014" name="Front. Microbiol.">
        <title>High frequency of phylogenetically diverse reductive dehalogenase-homologous genes in deep subseafloor sedimentary metagenomes.</title>
        <authorList>
            <person name="Kawai M."/>
            <person name="Futagami T."/>
            <person name="Toyoda A."/>
            <person name="Takaki Y."/>
            <person name="Nishi S."/>
            <person name="Hori S."/>
            <person name="Arai W."/>
            <person name="Tsubouchi T."/>
            <person name="Morono Y."/>
            <person name="Uchiyama I."/>
            <person name="Ito T."/>
            <person name="Fujiyama A."/>
            <person name="Inagaki F."/>
            <person name="Takami H."/>
        </authorList>
    </citation>
    <scope>NUCLEOTIDE SEQUENCE</scope>
    <source>
        <strain evidence="1">Expedition CK06-06</strain>
    </source>
</reference>
<dbReference type="AlphaFoldDB" id="X1FM57"/>
<sequence>GETPTVASDLFALAATLLHAITGAAPRSGALLAAVLANAAERPLLDPGGITATELAARGPAHAAIVRCLAHLPTERPASAREVLASLG</sequence>
<dbReference type="SUPFAM" id="SSF56112">
    <property type="entry name" value="Protein kinase-like (PK-like)"/>
    <property type="match status" value="1"/>
</dbReference>
<dbReference type="EMBL" id="BARU01014505">
    <property type="protein sequence ID" value="GAH33595.1"/>
    <property type="molecule type" value="Genomic_DNA"/>
</dbReference>
<dbReference type="Gene3D" id="1.10.510.10">
    <property type="entry name" value="Transferase(Phosphotransferase) domain 1"/>
    <property type="match status" value="1"/>
</dbReference>
<proteinExistence type="predicted"/>
<name>X1FM57_9ZZZZ</name>
<evidence type="ECO:0008006" key="2">
    <source>
        <dbReference type="Google" id="ProtNLM"/>
    </source>
</evidence>
<feature type="non-terminal residue" evidence="1">
    <location>
        <position position="1"/>
    </location>
</feature>
<evidence type="ECO:0000313" key="1">
    <source>
        <dbReference type="EMBL" id="GAH33595.1"/>
    </source>
</evidence>
<accession>X1FM57</accession>
<comment type="caution">
    <text evidence="1">The sequence shown here is derived from an EMBL/GenBank/DDBJ whole genome shotgun (WGS) entry which is preliminary data.</text>
</comment>
<protein>
    <recommendedName>
        <fullName evidence="2">Protein kinase domain-containing protein</fullName>
    </recommendedName>
</protein>
<gene>
    <name evidence="1" type="ORF">S03H2_25557</name>
</gene>